<dbReference type="Proteomes" id="UP000016922">
    <property type="component" value="Unassembled WGS sequence"/>
</dbReference>
<reference evidence="1 2" key="1">
    <citation type="journal article" date="2013" name="BMC Genomics">
        <title>Genomics-driven discovery of the pneumocandin biosynthetic gene cluster in the fungus Glarea lozoyensis.</title>
        <authorList>
            <person name="Chen L."/>
            <person name="Yue Q."/>
            <person name="Zhang X."/>
            <person name="Xiang M."/>
            <person name="Wang C."/>
            <person name="Li S."/>
            <person name="Che Y."/>
            <person name="Ortiz-Lopez F.J."/>
            <person name="Bills G.F."/>
            <person name="Liu X."/>
            <person name="An Z."/>
        </authorList>
    </citation>
    <scope>NUCLEOTIDE SEQUENCE [LARGE SCALE GENOMIC DNA]</scope>
    <source>
        <strain evidence="2">ATCC 20868 / MF5171</strain>
    </source>
</reference>
<dbReference type="HOGENOM" id="CLU_1695643_0_0_1"/>
<name>S3DB79_GLAL2</name>
<proteinExistence type="predicted"/>
<dbReference type="EMBL" id="KE145355">
    <property type="protein sequence ID" value="EPE35000.1"/>
    <property type="molecule type" value="Genomic_DNA"/>
</dbReference>
<dbReference type="AlphaFoldDB" id="S3DB79"/>
<organism evidence="1 2">
    <name type="scientific">Glarea lozoyensis (strain ATCC 20868 / MF5171)</name>
    <dbReference type="NCBI Taxonomy" id="1116229"/>
    <lineage>
        <taxon>Eukaryota</taxon>
        <taxon>Fungi</taxon>
        <taxon>Dikarya</taxon>
        <taxon>Ascomycota</taxon>
        <taxon>Pezizomycotina</taxon>
        <taxon>Leotiomycetes</taxon>
        <taxon>Helotiales</taxon>
        <taxon>Helotiaceae</taxon>
        <taxon>Glarea</taxon>
    </lineage>
</organism>
<dbReference type="RefSeq" id="XP_008077987.1">
    <property type="nucleotide sequence ID" value="XM_008079796.1"/>
</dbReference>
<accession>S3DB79</accession>
<evidence type="ECO:0000313" key="1">
    <source>
        <dbReference type="EMBL" id="EPE35000.1"/>
    </source>
</evidence>
<dbReference type="KEGG" id="glz:GLAREA_10695"/>
<sequence length="155" mass="17812">MSDQAFGTHWHRSDATARSSCHHEHLAQVRYGSLPPLYFTPSAQHAIQQNTLLHLERAQLDMGPGKPCPPALTREVNNLRKELSQGMSKERRKVLRQHVFSLRSEREKRVAELYLARFPGFLLDEDGRLDYGIGDWFESVVEEGDQERGKLCIVM</sequence>
<dbReference type="OMA" id="SSCHHEH"/>
<dbReference type="OrthoDB" id="3545889at2759"/>
<protein>
    <submittedName>
        <fullName evidence="1">Uncharacterized protein</fullName>
    </submittedName>
</protein>
<dbReference type="GeneID" id="19469741"/>
<keyword evidence="2" id="KW-1185">Reference proteome</keyword>
<gene>
    <name evidence="1" type="ORF">GLAREA_10695</name>
</gene>
<evidence type="ECO:0000313" key="2">
    <source>
        <dbReference type="Proteomes" id="UP000016922"/>
    </source>
</evidence>